<gene>
    <name evidence="4 6" type="primary">aat</name>
    <name evidence="6" type="ORF">K7G82_26320</name>
</gene>
<dbReference type="InterPro" id="IPR042203">
    <property type="entry name" value="Leu/Phe-tRNA_Trfase_C"/>
</dbReference>
<dbReference type="SUPFAM" id="SSF55729">
    <property type="entry name" value="Acyl-CoA N-acyltransferases (Nat)"/>
    <property type="match status" value="1"/>
</dbReference>
<evidence type="ECO:0000256" key="3">
    <source>
        <dbReference type="ARBA" id="ARBA00023315"/>
    </source>
</evidence>
<dbReference type="EC" id="2.3.2.6" evidence="4"/>
<dbReference type="NCBIfam" id="TIGR00667">
    <property type="entry name" value="aat"/>
    <property type="match status" value="1"/>
</dbReference>
<keyword evidence="7" id="KW-1185">Reference proteome</keyword>
<dbReference type="PANTHER" id="PTHR30098">
    <property type="entry name" value="LEUCYL/PHENYLALANYL-TRNA--PROTEIN TRANSFERASE"/>
    <property type="match status" value="1"/>
</dbReference>
<keyword evidence="2 4" id="KW-0808">Transferase</keyword>
<dbReference type="PANTHER" id="PTHR30098:SF2">
    <property type="entry name" value="LEUCYL_PHENYLALANYL-TRNA--PROTEIN TRANSFERASE"/>
    <property type="match status" value="1"/>
</dbReference>
<protein>
    <recommendedName>
        <fullName evidence="4">Leucyl/phenylalanyl-tRNA--protein transferase</fullName>
        <ecNumber evidence="4">2.3.2.6</ecNumber>
    </recommendedName>
    <alternativeName>
        <fullName evidence="4">L/F-transferase</fullName>
    </alternativeName>
    <alternativeName>
        <fullName evidence="4">Leucyltransferase</fullName>
    </alternativeName>
    <alternativeName>
        <fullName evidence="4">Phenyalanyltransferase</fullName>
    </alternativeName>
</protein>
<comment type="subcellular location">
    <subcellularLocation>
        <location evidence="4">Cytoplasm</location>
    </subcellularLocation>
</comment>
<feature type="region of interest" description="Disordered" evidence="5">
    <location>
        <begin position="196"/>
        <end position="218"/>
    </location>
</feature>
<dbReference type="HAMAP" id="MF_00688">
    <property type="entry name" value="Leu_Phe_trans"/>
    <property type="match status" value="1"/>
</dbReference>
<dbReference type="InterPro" id="IPR016181">
    <property type="entry name" value="Acyl_CoA_acyltransferase"/>
</dbReference>
<evidence type="ECO:0000256" key="2">
    <source>
        <dbReference type="ARBA" id="ARBA00022679"/>
    </source>
</evidence>
<dbReference type="Pfam" id="PF03588">
    <property type="entry name" value="Leu_Phe_trans"/>
    <property type="match status" value="1"/>
</dbReference>
<dbReference type="EMBL" id="JAINVV010000013">
    <property type="protein sequence ID" value="MBY8825846.1"/>
    <property type="molecule type" value="Genomic_DNA"/>
</dbReference>
<evidence type="ECO:0000256" key="1">
    <source>
        <dbReference type="ARBA" id="ARBA00022490"/>
    </source>
</evidence>
<comment type="caution">
    <text evidence="6">The sequence shown here is derived from an EMBL/GenBank/DDBJ whole genome shotgun (WGS) entry which is preliminary data.</text>
</comment>
<reference evidence="6 7" key="1">
    <citation type="submission" date="2021-08" db="EMBL/GenBank/DDBJ databases">
        <authorList>
            <person name="Tuo L."/>
        </authorList>
    </citation>
    <scope>NUCLEOTIDE SEQUENCE [LARGE SCALE GENOMIC DNA]</scope>
    <source>
        <strain evidence="6 7">JCM 31229</strain>
    </source>
</reference>
<keyword evidence="3 4" id="KW-0012">Acyltransferase</keyword>
<evidence type="ECO:0000256" key="5">
    <source>
        <dbReference type="SAM" id="MobiDB-lite"/>
    </source>
</evidence>
<evidence type="ECO:0000256" key="4">
    <source>
        <dbReference type="HAMAP-Rule" id="MF_00688"/>
    </source>
</evidence>
<name>A0ABS7PX29_9SPHN</name>
<comment type="catalytic activity">
    <reaction evidence="4">
        <text>L-phenylalanyl-tRNA(Phe) + an N-terminal L-alpha-aminoacyl-[protein] = an N-terminal L-phenylalanyl-L-alpha-aminoacyl-[protein] + tRNA(Phe)</text>
        <dbReference type="Rhea" id="RHEA:43632"/>
        <dbReference type="Rhea" id="RHEA-COMP:9668"/>
        <dbReference type="Rhea" id="RHEA-COMP:9699"/>
        <dbReference type="Rhea" id="RHEA-COMP:10636"/>
        <dbReference type="Rhea" id="RHEA-COMP:10637"/>
        <dbReference type="ChEBI" id="CHEBI:78442"/>
        <dbReference type="ChEBI" id="CHEBI:78531"/>
        <dbReference type="ChEBI" id="CHEBI:78597"/>
        <dbReference type="ChEBI" id="CHEBI:83561"/>
        <dbReference type="EC" id="2.3.2.6"/>
    </reaction>
</comment>
<comment type="similarity">
    <text evidence="4">Belongs to the L/F-transferase family.</text>
</comment>
<comment type="function">
    <text evidence="4">Functions in the N-end rule pathway of protein degradation where it conjugates Leu, Phe and, less efficiently, Met from aminoacyl-tRNAs to the N-termini of proteins containing an N-terminal arginine or lysine.</text>
</comment>
<evidence type="ECO:0000313" key="7">
    <source>
        <dbReference type="Proteomes" id="UP000706039"/>
    </source>
</evidence>
<keyword evidence="1 4" id="KW-0963">Cytoplasm</keyword>
<proteinExistence type="inferred from homology"/>
<organism evidence="6 7">
    <name type="scientific">Sphingomonas colocasiae</name>
    <dbReference type="NCBI Taxonomy" id="1848973"/>
    <lineage>
        <taxon>Bacteria</taxon>
        <taxon>Pseudomonadati</taxon>
        <taxon>Pseudomonadota</taxon>
        <taxon>Alphaproteobacteria</taxon>
        <taxon>Sphingomonadales</taxon>
        <taxon>Sphingomonadaceae</taxon>
        <taxon>Sphingomonas</taxon>
    </lineage>
</organism>
<dbReference type="RefSeq" id="WP_222992937.1">
    <property type="nucleotide sequence ID" value="NZ_JAINVV010000013.1"/>
</dbReference>
<evidence type="ECO:0000313" key="6">
    <source>
        <dbReference type="EMBL" id="MBY8825846.1"/>
    </source>
</evidence>
<accession>A0ABS7PX29</accession>
<dbReference type="Proteomes" id="UP000706039">
    <property type="component" value="Unassembled WGS sequence"/>
</dbReference>
<dbReference type="GO" id="GO:0008914">
    <property type="term" value="F:leucyl-tRNA--protein transferase activity"/>
    <property type="evidence" value="ECO:0007669"/>
    <property type="project" value="UniProtKB-EC"/>
</dbReference>
<comment type="catalytic activity">
    <reaction evidence="4">
        <text>N-terminal L-arginyl-[protein] + L-leucyl-tRNA(Leu) = N-terminal L-leucyl-L-arginyl-[protein] + tRNA(Leu) + H(+)</text>
        <dbReference type="Rhea" id="RHEA:50416"/>
        <dbReference type="Rhea" id="RHEA-COMP:9613"/>
        <dbReference type="Rhea" id="RHEA-COMP:9622"/>
        <dbReference type="Rhea" id="RHEA-COMP:12672"/>
        <dbReference type="Rhea" id="RHEA-COMP:12673"/>
        <dbReference type="ChEBI" id="CHEBI:15378"/>
        <dbReference type="ChEBI" id="CHEBI:64719"/>
        <dbReference type="ChEBI" id="CHEBI:78442"/>
        <dbReference type="ChEBI" id="CHEBI:78494"/>
        <dbReference type="ChEBI" id="CHEBI:133044"/>
        <dbReference type="EC" id="2.3.2.6"/>
    </reaction>
</comment>
<dbReference type="InterPro" id="IPR004616">
    <property type="entry name" value="Leu/Phe-tRNA_Trfase"/>
</dbReference>
<dbReference type="Gene3D" id="3.40.630.70">
    <property type="entry name" value="Leucyl/phenylalanyl-tRNA-protein transferase, C-terminal domain"/>
    <property type="match status" value="1"/>
</dbReference>
<sequence>MQPLDTTMLLRAYGCGVFPMADDRAADRVFWVEPKKRGVLPLDGFHLSRSLAKTLKSDRFQVTVNTAFDQVIAACAEETADRPGTWINAQIERACHELHMRGHAHSVETWHDGVLVGGLYGITLGRAFFGESMFSRMRDASKVALAHLVARLRVGGYTLLDCQFITDHLASLGAIEIPREDYVALLDGALSAGSSAAPPPDFRALDRPAAPDSPAETVSVSVPISGKRIVQALAQTS</sequence>
<comment type="catalytic activity">
    <reaction evidence="4">
        <text>N-terminal L-lysyl-[protein] + L-leucyl-tRNA(Leu) = N-terminal L-leucyl-L-lysyl-[protein] + tRNA(Leu) + H(+)</text>
        <dbReference type="Rhea" id="RHEA:12340"/>
        <dbReference type="Rhea" id="RHEA-COMP:9613"/>
        <dbReference type="Rhea" id="RHEA-COMP:9622"/>
        <dbReference type="Rhea" id="RHEA-COMP:12670"/>
        <dbReference type="Rhea" id="RHEA-COMP:12671"/>
        <dbReference type="ChEBI" id="CHEBI:15378"/>
        <dbReference type="ChEBI" id="CHEBI:65249"/>
        <dbReference type="ChEBI" id="CHEBI:78442"/>
        <dbReference type="ChEBI" id="CHEBI:78494"/>
        <dbReference type="ChEBI" id="CHEBI:133043"/>
        <dbReference type="EC" id="2.3.2.6"/>
    </reaction>
</comment>